<accession>A0A077WY98</accession>
<dbReference type="Gene3D" id="1.10.510.10">
    <property type="entry name" value="Transferase(Phosphotransferase) domain 1"/>
    <property type="match status" value="1"/>
</dbReference>
<dbReference type="GO" id="GO:0005737">
    <property type="term" value="C:cytoplasm"/>
    <property type="evidence" value="ECO:0007669"/>
    <property type="project" value="TreeGrafter"/>
</dbReference>
<gene>
    <name evidence="9" type="ORF">LRAMOSA04772</name>
</gene>
<protein>
    <recommendedName>
        <fullName evidence="2">non-specific serine/threonine protein kinase</fullName>
        <ecNumber evidence="2">2.7.11.1</ecNumber>
    </recommendedName>
</protein>
<dbReference type="CDD" id="cd22670">
    <property type="entry name" value="FHA_MEK1-like"/>
    <property type="match status" value="1"/>
</dbReference>
<evidence type="ECO:0000256" key="4">
    <source>
        <dbReference type="ARBA" id="ARBA00022777"/>
    </source>
</evidence>
<evidence type="ECO:0000256" key="2">
    <source>
        <dbReference type="ARBA" id="ARBA00012513"/>
    </source>
</evidence>
<dbReference type="InterPro" id="IPR008984">
    <property type="entry name" value="SMAD_FHA_dom_sf"/>
</dbReference>
<keyword evidence="3" id="KW-0723">Serine/threonine-protein kinase</keyword>
<dbReference type="GO" id="GO:0004674">
    <property type="term" value="F:protein serine/threonine kinase activity"/>
    <property type="evidence" value="ECO:0007669"/>
    <property type="project" value="UniProtKB-KW"/>
</dbReference>
<dbReference type="OrthoDB" id="10252171at2759"/>
<dbReference type="Gene3D" id="3.30.200.20">
    <property type="entry name" value="Phosphorylase Kinase, domain 1"/>
    <property type="match status" value="1"/>
</dbReference>
<dbReference type="SMART" id="SM00220">
    <property type="entry name" value="S_TKc"/>
    <property type="match status" value="1"/>
</dbReference>
<dbReference type="PANTHER" id="PTHR44167:SF24">
    <property type="entry name" value="SERINE_THREONINE-PROTEIN KINASE CHK2"/>
    <property type="match status" value="1"/>
</dbReference>
<name>A0A077WY98_9FUNG</name>
<evidence type="ECO:0000256" key="3">
    <source>
        <dbReference type="ARBA" id="ARBA00022527"/>
    </source>
</evidence>
<evidence type="ECO:0000259" key="7">
    <source>
        <dbReference type="PROSITE" id="PS50006"/>
    </source>
</evidence>
<dbReference type="GO" id="GO:0005524">
    <property type="term" value="F:ATP binding"/>
    <property type="evidence" value="ECO:0007669"/>
    <property type="project" value="InterPro"/>
</dbReference>
<dbReference type="SUPFAM" id="SSF56112">
    <property type="entry name" value="Protein kinase-like (PK-like)"/>
    <property type="match status" value="1"/>
</dbReference>
<dbReference type="InterPro" id="IPR000253">
    <property type="entry name" value="FHA_dom"/>
</dbReference>
<dbReference type="InterPro" id="IPR011009">
    <property type="entry name" value="Kinase-like_dom_sf"/>
</dbReference>
<dbReference type="PROSITE" id="PS50006">
    <property type="entry name" value="FHA_DOMAIN"/>
    <property type="match status" value="1"/>
</dbReference>
<dbReference type="EC" id="2.7.11.1" evidence="2"/>
<dbReference type="InterPro" id="IPR000719">
    <property type="entry name" value="Prot_kinase_dom"/>
</dbReference>
<reference evidence="9" key="1">
    <citation type="journal article" date="2014" name="Genome Announc.">
        <title>De novo whole-genome sequence and genome annotation of Lichtheimia ramosa.</title>
        <authorList>
            <person name="Linde J."/>
            <person name="Schwartze V."/>
            <person name="Binder U."/>
            <person name="Lass-Florl C."/>
            <person name="Voigt K."/>
            <person name="Horn F."/>
        </authorList>
    </citation>
    <scope>NUCLEOTIDE SEQUENCE</scope>
    <source>
        <strain evidence="9">JMRC FSU:6197</strain>
    </source>
</reference>
<evidence type="ECO:0000256" key="5">
    <source>
        <dbReference type="ARBA" id="ARBA00047899"/>
    </source>
</evidence>
<dbReference type="InterPro" id="IPR008271">
    <property type="entry name" value="Ser/Thr_kinase_AS"/>
</dbReference>
<evidence type="ECO:0000256" key="1">
    <source>
        <dbReference type="ARBA" id="ARBA00005575"/>
    </source>
</evidence>
<feature type="domain" description="FHA" evidence="7">
    <location>
        <begin position="31"/>
        <end position="88"/>
    </location>
</feature>
<dbReference type="Pfam" id="PF00498">
    <property type="entry name" value="FHA"/>
    <property type="match status" value="1"/>
</dbReference>
<evidence type="ECO:0000256" key="6">
    <source>
        <dbReference type="ARBA" id="ARBA00048679"/>
    </source>
</evidence>
<comment type="catalytic activity">
    <reaction evidence="5">
        <text>L-threonyl-[protein] + ATP = O-phospho-L-threonyl-[protein] + ADP + H(+)</text>
        <dbReference type="Rhea" id="RHEA:46608"/>
        <dbReference type="Rhea" id="RHEA-COMP:11060"/>
        <dbReference type="Rhea" id="RHEA-COMP:11605"/>
        <dbReference type="ChEBI" id="CHEBI:15378"/>
        <dbReference type="ChEBI" id="CHEBI:30013"/>
        <dbReference type="ChEBI" id="CHEBI:30616"/>
        <dbReference type="ChEBI" id="CHEBI:61977"/>
        <dbReference type="ChEBI" id="CHEBI:456216"/>
        <dbReference type="EC" id="2.7.11.1"/>
    </reaction>
</comment>
<dbReference type="GO" id="GO:0044773">
    <property type="term" value="P:mitotic DNA damage checkpoint signaling"/>
    <property type="evidence" value="ECO:0007669"/>
    <property type="project" value="TreeGrafter"/>
</dbReference>
<dbReference type="Gene3D" id="2.60.200.20">
    <property type="match status" value="1"/>
</dbReference>
<dbReference type="SUPFAM" id="SSF49879">
    <property type="entry name" value="SMAD/FHA domain"/>
    <property type="match status" value="1"/>
</dbReference>
<dbReference type="EMBL" id="LK023368">
    <property type="protein sequence ID" value="CDS12586.1"/>
    <property type="molecule type" value="Genomic_DNA"/>
</dbReference>
<comment type="catalytic activity">
    <reaction evidence="6">
        <text>L-seryl-[protein] + ATP = O-phospho-L-seryl-[protein] + ADP + H(+)</text>
        <dbReference type="Rhea" id="RHEA:17989"/>
        <dbReference type="Rhea" id="RHEA-COMP:9863"/>
        <dbReference type="Rhea" id="RHEA-COMP:11604"/>
        <dbReference type="ChEBI" id="CHEBI:15378"/>
        <dbReference type="ChEBI" id="CHEBI:29999"/>
        <dbReference type="ChEBI" id="CHEBI:30616"/>
        <dbReference type="ChEBI" id="CHEBI:83421"/>
        <dbReference type="ChEBI" id="CHEBI:456216"/>
        <dbReference type="EC" id="2.7.11.1"/>
    </reaction>
</comment>
<dbReference type="Pfam" id="PF00069">
    <property type="entry name" value="Pkinase"/>
    <property type="match status" value="1"/>
</dbReference>
<keyword evidence="4" id="KW-0808">Transferase</keyword>
<dbReference type="PROSITE" id="PS50011">
    <property type="entry name" value="PROTEIN_KINASE_DOM"/>
    <property type="match status" value="1"/>
</dbReference>
<dbReference type="SMART" id="SM00240">
    <property type="entry name" value="FHA"/>
    <property type="match status" value="1"/>
</dbReference>
<organism evidence="9">
    <name type="scientific">Lichtheimia ramosa</name>
    <dbReference type="NCBI Taxonomy" id="688394"/>
    <lineage>
        <taxon>Eukaryota</taxon>
        <taxon>Fungi</taxon>
        <taxon>Fungi incertae sedis</taxon>
        <taxon>Mucoromycota</taxon>
        <taxon>Mucoromycotina</taxon>
        <taxon>Mucoromycetes</taxon>
        <taxon>Mucorales</taxon>
        <taxon>Lichtheimiaceae</taxon>
        <taxon>Lichtheimia</taxon>
    </lineage>
</organism>
<dbReference type="AlphaFoldDB" id="A0A077WY98"/>
<dbReference type="PROSITE" id="PS00108">
    <property type="entry name" value="PROTEIN_KINASE_ST"/>
    <property type="match status" value="1"/>
</dbReference>
<evidence type="ECO:0000259" key="8">
    <source>
        <dbReference type="PROSITE" id="PS50011"/>
    </source>
</evidence>
<sequence length="574" mass="66178">MPGSKEIVGILRGAHSNTVNYVIPIRANEPTSIGSLPQYDFQIRDPRVSYLHAVIYTVKYDDDDRAGIHVPFIQDLSDNGTYLNHQPIGRNRAAALFQGCIISFATSDFEFYYIPKTPFNSAQYAYSDVTPATEMEEFIPNNGITTDNQDHDSQQAKDNIIIRLTDLIAAGGEGSVYLAIPLKAQILPVACKIRDSRYGRHSPVRIQEEIEIMRYCQHVGILPLLGIHRPDPKRDCWYLLTPLATGGNLERKIKIWKETVKDAEAIKDPNNRDVLLVRCISTIRCIFYQLAMAVYYLHSPYFDSRGRKAKRVIIHADIKPSNILIYDNANYPWVILGDFGSAFFKEKANIRLTEGGTLPYWAPELFKMRQEDFVIEEPEKIDIWALGLILYEMIGYCHPFVHKDTPKDRTYEDIRDNQLKFDGSLWSDVGQEVKDLIQWCLKKDPRERPTISELLGFGQLNLPDERRRVHHWIHDGQDMARFGEFAARFRAEKLIWAGQWHNADASSQSTEHEGEETKTYDGQVDNLYFKNSFSNHEKQIIVEMTQKEKQVRPGRFPNNRWMLEVLDEKQSSNS</sequence>
<keyword evidence="4" id="KW-0418">Kinase</keyword>
<dbReference type="PANTHER" id="PTHR44167">
    <property type="entry name" value="OVARIAN-SPECIFIC SERINE/THREONINE-PROTEIN KINASE LOK-RELATED"/>
    <property type="match status" value="1"/>
</dbReference>
<evidence type="ECO:0000313" key="9">
    <source>
        <dbReference type="EMBL" id="CDS12586.1"/>
    </source>
</evidence>
<proteinExistence type="inferred from homology"/>
<comment type="similarity">
    <text evidence="1">Belongs to the protein kinase superfamily. CAMK Ser/Thr protein kinase family. CHEK2 subfamily.</text>
</comment>
<dbReference type="GO" id="GO:0005634">
    <property type="term" value="C:nucleus"/>
    <property type="evidence" value="ECO:0007669"/>
    <property type="project" value="TreeGrafter"/>
</dbReference>
<feature type="domain" description="Protein kinase" evidence="8">
    <location>
        <begin position="162"/>
        <end position="473"/>
    </location>
</feature>